<feature type="transmembrane region" description="Helical" evidence="1">
    <location>
        <begin position="36"/>
        <end position="56"/>
    </location>
</feature>
<keyword evidence="1" id="KW-0472">Membrane</keyword>
<protein>
    <submittedName>
        <fullName evidence="2">Uncharacterized protein</fullName>
    </submittedName>
</protein>
<keyword evidence="3" id="KW-1185">Reference proteome</keyword>
<proteinExistence type="predicted"/>
<keyword evidence="1" id="KW-1133">Transmembrane helix</keyword>
<dbReference type="EMBL" id="JACVVK020000126">
    <property type="protein sequence ID" value="KAK7490464.1"/>
    <property type="molecule type" value="Genomic_DNA"/>
</dbReference>
<dbReference type="Proteomes" id="UP001519460">
    <property type="component" value="Unassembled WGS sequence"/>
</dbReference>
<evidence type="ECO:0000313" key="3">
    <source>
        <dbReference type="Proteomes" id="UP001519460"/>
    </source>
</evidence>
<sequence length="89" mass="9748">MMKDIRDVYLCQLVVLAIGVVGNVLSGVVWVTQIHYVGGAMFLLALSVSHSLTIIFRGIYSVQMLLDPTSCRAVSFSSSVTRLSAFHRT</sequence>
<name>A0ABD0KU93_9CAEN</name>
<evidence type="ECO:0000256" key="1">
    <source>
        <dbReference type="SAM" id="Phobius"/>
    </source>
</evidence>
<keyword evidence="1" id="KW-0812">Transmembrane</keyword>
<gene>
    <name evidence="2" type="ORF">BaRGS_00018250</name>
</gene>
<evidence type="ECO:0000313" key="2">
    <source>
        <dbReference type="EMBL" id="KAK7490464.1"/>
    </source>
</evidence>
<accession>A0ABD0KU93</accession>
<organism evidence="2 3">
    <name type="scientific">Batillaria attramentaria</name>
    <dbReference type="NCBI Taxonomy" id="370345"/>
    <lineage>
        <taxon>Eukaryota</taxon>
        <taxon>Metazoa</taxon>
        <taxon>Spiralia</taxon>
        <taxon>Lophotrochozoa</taxon>
        <taxon>Mollusca</taxon>
        <taxon>Gastropoda</taxon>
        <taxon>Caenogastropoda</taxon>
        <taxon>Sorbeoconcha</taxon>
        <taxon>Cerithioidea</taxon>
        <taxon>Batillariidae</taxon>
        <taxon>Batillaria</taxon>
    </lineage>
</organism>
<comment type="caution">
    <text evidence="2">The sequence shown here is derived from an EMBL/GenBank/DDBJ whole genome shotgun (WGS) entry which is preliminary data.</text>
</comment>
<dbReference type="AlphaFoldDB" id="A0ABD0KU93"/>
<reference evidence="2 3" key="1">
    <citation type="journal article" date="2023" name="Sci. Data">
        <title>Genome assembly of the Korean intertidal mud-creeper Batillaria attramentaria.</title>
        <authorList>
            <person name="Patra A.K."/>
            <person name="Ho P.T."/>
            <person name="Jun S."/>
            <person name="Lee S.J."/>
            <person name="Kim Y."/>
            <person name="Won Y.J."/>
        </authorList>
    </citation>
    <scope>NUCLEOTIDE SEQUENCE [LARGE SCALE GENOMIC DNA]</scope>
    <source>
        <strain evidence="2">Wonlab-2016</strain>
    </source>
</reference>